<dbReference type="Proteomes" id="UP001482620">
    <property type="component" value="Unassembled WGS sequence"/>
</dbReference>
<organism evidence="1 2">
    <name type="scientific">Ilyodon furcidens</name>
    <name type="common">goldbreast splitfin</name>
    <dbReference type="NCBI Taxonomy" id="33524"/>
    <lineage>
        <taxon>Eukaryota</taxon>
        <taxon>Metazoa</taxon>
        <taxon>Chordata</taxon>
        <taxon>Craniata</taxon>
        <taxon>Vertebrata</taxon>
        <taxon>Euteleostomi</taxon>
        <taxon>Actinopterygii</taxon>
        <taxon>Neopterygii</taxon>
        <taxon>Teleostei</taxon>
        <taxon>Neoteleostei</taxon>
        <taxon>Acanthomorphata</taxon>
        <taxon>Ovalentaria</taxon>
        <taxon>Atherinomorphae</taxon>
        <taxon>Cyprinodontiformes</taxon>
        <taxon>Goodeidae</taxon>
        <taxon>Ilyodon</taxon>
    </lineage>
</organism>
<comment type="caution">
    <text evidence="1">The sequence shown here is derived from an EMBL/GenBank/DDBJ whole genome shotgun (WGS) entry which is preliminary data.</text>
</comment>
<gene>
    <name evidence="1" type="ORF">ILYODFUR_022186</name>
</gene>
<evidence type="ECO:0000313" key="2">
    <source>
        <dbReference type="Proteomes" id="UP001482620"/>
    </source>
</evidence>
<dbReference type="EMBL" id="JAHRIQ010002429">
    <property type="protein sequence ID" value="MEQ2222074.1"/>
    <property type="molecule type" value="Genomic_DNA"/>
</dbReference>
<evidence type="ECO:0000313" key="1">
    <source>
        <dbReference type="EMBL" id="MEQ2222074.1"/>
    </source>
</evidence>
<reference evidence="1 2" key="1">
    <citation type="submission" date="2021-06" db="EMBL/GenBank/DDBJ databases">
        <authorList>
            <person name="Palmer J.M."/>
        </authorList>
    </citation>
    <scope>NUCLEOTIDE SEQUENCE [LARGE SCALE GENOMIC DNA]</scope>
    <source>
        <strain evidence="2">if_2019</strain>
        <tissue evidence="1">Muscle</tissue>
    </source>
</reference>
<proteinExistence type="predicted"/>
<accession>A0ABV0SP04</accession>
<keyword evidence="2" id="KW-1185">Reference proteome</keyword>
<protein>
    <submittedName>
        <fullName evidence="1">Uncharacterized protein</fullName>
    </submittedName>
</protein>
<sequence>MSCRWSLLWLFHQPHSGEGQTNALPVQPLKHNQPVNLRLRELLTFPGPPSLSPNMFAQIPVQNPEVLYLAFLNNSLKNSQAFL</sequence>
<name>A0ABV0SP04_9TELE</name>